<gene>
    <name evidence="3" type="ORF">L21SP5_00271</name>
</gene>
<sequence length="229" mass="25996">MDKLIEIIVKSSGAGKRVLNMSFDSNDVWVPDLSEKNTELERINLDDPEEFGTWLNCKIIRNDKKLAAGGYGEDRVVYKRSKHFGQGSDARSIHLGIDLWAKAGREVVAPFDATIHSFRNNDNHGDYGGTIILQHEIEGKQFYTLYGHLSLESLQHKEEGMPVNEGDIFAWLGRPSENGGWPPHLHFQLIRDMGDKKGDYYGVASQKEKDERLHMCPDPNYILQLDALK</sequence>
<dbReference type="KEGG" id="blq:L21SP5_00271"/>
<evidence type="ECO:0000313" key="4">
    <source>
        <dbReference type="Proteomes" id="UP000064893"/>
    </source>
</evidence>
<proteinExistence type="predicted"/>
<dbReference type="PANTHER" id="PTHR21666">
    <property type="entry name" value="PEPTIDASE-RELATED"/>
    <property type="match status" value="1"/>
</dbReference>
<feature type="domain" description="M23ase beta-sheet core" evidence="2">
    <location>
        <begin position="93"/>
        <end position="191"/>
    </location>
</feature>
<name>A0A0S2HV60_9BACT</name>
<accession>A0A0S2HV60</accession>
<keyword evidence="4" id="KW-1185">Reference proteome</keyword>
<protein>
    <submittedName>
        <fullName evidence="3">Membrane-bound metallopeptidase</fullName>
    </submittedName>
</protein>
<dbReference type="CDD" id="cd12797">
    <property type="entry name" value="M23_peptidase"/>
    <property type="match status" value="1"/>
</dbReference>
<reference evidence="3 4" key="1">
    <citation type="submission" date="2015-11" db="EMBL/GenBank/DDBJ databases">
        <title>Description and complete genome sequence of a novel strain predominating in hypersaline microbial mats and representing a new family of the Bacteriodetes phylum.</title>
        <authorList>
            <person name="Spring S."/>
            <person name="Bunk B."/>
            <person name="Sproer C."/>
            <person name="Klenk H.-P."/>
        </authorList>
    </citation>
    <scope>NUCLEOTIDE SEQUENCE [LARGE SCALE GENOMIC DNA]</scope>
    <source>
        <strain evidence="3 4">L21-Spi-D4</strain>
    </source>
</reference>
<dbReference type="Proteomes" id="UP000064893">
    <property type="component" value="Chromosome"/>
</dbReference>
<dbReference type="SUPFAM" id="SSF51261">
    <property type="entry name" value="Duplicated hybrid motif"/>
    <property type="match status" value="1"/>
</dbReference>
<dbReference type="PATRIC" id="fig|1307839.3.peg.303"/>
<dbReference type="OrthoDB" id="9801052at2"/>
<keyword evidence="1" id="KW-0732">Signal</keyword>
<dbReference type="RefSeq" id="WP_057951547.1">
    <property type="nucleotide sequence ID" value="NZ_CP013118.1"/>
</dbReference>
<dbReference type="PANTHER" id="PTHR21666:SF289">
    <property type="entry name" value="L-ALA--D-GLU ENDOPEPTIDASE"/>
    <property type="match status" value="1"/>
</dbReference>
<dbReference type="InterPro" id="IPR011055">
    <property type="entry name" value="Dup_hybrid_motif"/>
</dbReference>
<dbReference type="Pfam" id="PF01551">
    <property type="entry name" value="Peptidase_M23"/>
    <property type="match status" value="1"/>
</dbReference>
<dbReference type="GO" id="GO:0004222">
    <property type="term" value="F:metalloendopeptidase activity"/>
    <property type="evidence" value="ECO:0007669"/>
    <property type="project" value="TreeGrafter"/>
</dbReference>
<dbReference type="InterPro" id="IPR016047">
    <property type="entry name" value="M23ase_b-sheet_dom"/>
</dbReference>
<dbReference type="EMBL" id="CP013118">
    <property type="protein sequence ID" value="ALO13951.1"/>
    <property type="molecule type" value="Genomic_DNA"/>
</dbReference>
<evidence type="ECO:0000256" key="1">
    <source>
        <dbReference type="ARBA" id="ARBA00022729"/>
    </source>
</evidence>
<dbReference type="Gene3D" id="2.70.70.10">
    <property type="entry name" value="Glucose Permease (Domain IIA)"/>
    <property type="match status" value="1"/>
</dbReference>
<organism evidence="3 4">
    <name type="scientific">Salinivirga cyanobacteriivorans</name>
    <dbReference type="NCBI Taxonomy" id="1307839"/>
    <lineage>
        <taxon>Bacteria</taxon>
        <taxon>Pseudomonadati</taxon>
        <taxon>Bacteroidota</taxon>
        <taxon>Bacteroidia</taxon>
        <taxon>Bacteroidales</taxon>
        <taxon>Salinivirgaceae</taxon>
        <taxon>Salinivirga</taxon>
    </lineage>
</organism>
<dbReference type="InterPro" id="IPR050570">
    <property type="entry name" value="Cell_wall_metabolism_enzyme"/>
</dbReference>
<dbReference type="AlphaFoldDB" id="A0A0S2HV60"/>
<evidence type="ECO:0000313" key="3">
    <source>
        <dbReference type="EMBL" id="ALO13951.1"/>
    </source>
</evidence>
<evidence type="ECO:0000259" key="2">
    <source>
        <dbReference type="Pfam" id="PF01551"/>
    </source>
</evidence>
<dbReference type="STRING" id="1307839.L21SP5_00271"/>